<comment type="subcellular location">
    <subcellularLocation>
        <location evidence="1">Cell inner membrane</location>
        <topology evidence="1">Single-pass membrane protein</topology>
        <orientation evidence="1">Periplasmic side</orientation>
    </subcellularLocation>
</comment>
<sequence length="275" mass="28072">MKKLSVLPGLCSGSTMASLTLHGGLIALALLLGGQASLPQEKVYRVSLAQMAASVRPSAAPGLPDGGTAAPARAVTAQEVIKPQKAQQPQPQPVNNMAQASEKMVSPVKKKTRASKPPQQAVQRAVQRAESVKPVQTAAAVQMQQQNAAGTAPGAGAEAQTRGLADGKGAAGHEKNGVESGGAASPSVLHKLLGAIEQYKNYPKHARRTGAEGTAILLVQVGNDGKVTGSSLHRGSGHGVLDSATEQLGTRLAGLDTGVRGSSFSVRVPVEYSLH</sequence>
<evidence type="ECO:0000256" key="2">
    <source>
        <dbReference type="ARBA" id="ARBA00006555"/>
    </source>
</evidence>
<keyword evidence="5" id="KW-0997">Cell inner membrane</keyword>
<feature type="region of interest" description="Disordered" evidence="10">
    <location>
        <begin position="144"/>
        <end position="185"/>
    </location>
</feature>
<dbReference type="AlphaFoldDB" id="A0A212IYL9"/>
<feature type="compositionally biased region" description="Low complexity" evidence="10">
    <location>
        <begin position="144"/>
        <end position="160"/>
    </location>
</feature>
<dbReference type="Pfam" id="PF03544">
    <property type="entry name" value="TonB_C"/>
    <property type="match status" value="1"/>
</dbReference>
<dbReference type="RefSeq" id="WP_227119077.1">
    <property type="nucleotide sequence ID" value="NZ_LT598928.1"/>
</dbReference>
<evidence type="ECO:0000256" key="5">
    <source>
        <dbReference type="ARBA" id="ARBA00022519"/>
    </source>
</evidence>
<keyword evidence="3" id="KW-0813">Transport</keyword>
<keyword evidence="8" id="KW-1133">Transmembrane helix</keyword>
<dbReference type="GO" id="GO:0098797">
    <property type="term" value="C:plasma membrane protein complex"/>
    <property type="evidence" value="ECO:0007669"/>
    <property type="project" value="TreeGrafter"/>
</dbReference>
<dbReference type="GO" id="GO:0015031">
    <property type="term" value="P:protein transport"/>
    <property type="evidence" value="ECO:0007669"/>
    <property type="project" value="UniProtKB-KW"/>
</dbReference>
<evidence type="ECO:0000256" key="4">
    <source>
        <dbReference type="ARBA" id="ARBA00022475"/>
    </source>
</evidence>
<keyword evidence="4" id="KW-1003">Cell membrane</keyword>
<gene>
    <name evidence="12" type="ORF">KM92DES2_10250</name>
</gene>
<dbReference type="GO" id="GO:0055085">
    <property type="term" value="P:transmembrane transport"/>
    <property type="evidence" value="ECO:0007669"/>
    <property type="project" value="InterPro"/>
</dbReference>
<dbReference type="GO" id="GO:0031992">
    <property type="term" value="F:energy transducer activity"/>
    <property type="evidence" value="ECO:0007669"/>
    <property type="project" value="TreeGrafter"/>
</dbReference>
<feature type="region of interest" description="Disordered" evidence="10">
    <location>
        <begin position="80"/>
        <end position="100"/>
    </location>
</feature>
<keyword evidence="7" id="KW-0653">Protein transport</keyword>
<evidence type="ECO:0000259" key="11">
    <source>
        <dbReference type="PROSITE" id="PS52015"/>
    </source>
</evidence>
<dbReference type="InterPro" id="IPR051045">
    <property type="entry name" value="TonB-dependent_transducer"/>
</dbReference>
<comment type="similarity">
    <text evidence="2">Belongs to the TonB family.</text>
</comment>
<reference evidence="12" key="1">
    <citation type="submission" date="2016-04" db="EMBL/GenBank/DDBJ databases">
        <authorList>
            <person name="Evans L.H."/>
            <person name="Alamgir A."/>
            <person name="Owens N."/>
            <person name="Weber N.D."/>
            <person name="Virtaneva K."/>
            <person name="Barbian K."/>
            <person name="Babar A."/>
            <person name="Rosenke K."/>
        </authorList>
    </citation>
    <scope>NUCLEOTIDE SEQUENCE</scope>
    <source>
        <strain evidence="12">92-2</strain>
    </source>
</reference>
<evidence type="ECO:0000256" key="10">
    <source>
        <dbReference type="SAM" id="MobiDB-lite"/>
    </source>
</evidence>
<dbReference type="SUPFAM" id="SSF74653">
    <property type="entry name" value="TolA/TonB C-terminal domain"/>
    <property type="match status" value="1"/>
</dbReference>
<dbReference type="InterPro" id="IPR037682">
    <property type="entry name" value="TonB_C"/>
</dbReference>
<keyword evidence="9" id="KW-0472">Membrane</keyword>
<dbReference type="PROSITE" id="PS52015">
    <property type="entry name" value="TONB_CTD"/>
    <property type="match status" value="1"/>
</dbReference>
<evidence type="ECO:0000256" key="1">
    <source>
        <dbReference type="ARBA" id="ARBA00004383"/>
    </source>
</evidence>
<evidence type="ECO:0000256" key="6">
    <source>
        <dbReference type="ARBA" id="ARBA00022692"/>
    </source>
</evidence>
<dbReference type="InterPro" id="IPR006260">
    <property type="entry name" value="TonB/TolA_C"/>
</dbReference>
<proteinExistence type="inferred from homology"/>
<dbReference type="NCBIfam" id="TIGR01352">
    <property type="entry name" value="tonB_Cterm"/>
    <property type="match status" value="1"/>
</dbReference>
<dbReference type="PANTHER" id="PTHR33446">
    <property type="entry name" value="PROTEIN TONB-RELATED"/>
    <property type="match status" value="1"/>
</dbReference>
<accession>A0A212IYL9</accession>
<organism evidence="12">
    <name type="scientific">uncultured Desulfovibrio sp</name>
    <dbReference type="NCBI Taxonomy" id="167968"/>
    <lineage>
        <taxon>Bacteria</taxon>
        <taxon>Pseudomonadati</taxon>
        <taxon>Thermodesulfobacteriota</taxon>
        <taxon>Desulfovibrionia</taxon>
        <taxon>Desulfovibrionales</taxon>
        <taxon>Desulfovibrionaceae</taxon>
        <taxon>Desulfovibrio</taxon>
        <taxon>environmental samples</taxon>
    </lineage>
</organism>
<dbReference type="Gene3D" id="3.30.1150.10">
    <property type="match status" value="1"/>
</dbReference>
<evidence type="ECO:0000256" key="9">
    <source>
        <dbReference type="ARBA" id="ARBA00023136"/>
    </source>
</evidence>
<evidence type="ECO:0000313" key="12">
    <source>
        <dbReference type="EMBL" id="SBV92306.1"/>
    </source>
</evidence>
<feature type="domain" description="TonB C-terminal" evidence="11">
    <location>
        <begin position="187"/>
        <end position="275"/>
    </location>
</feature>
<evidence type="ECO:0000256" key="3">
    <source>
        <dbReference type="ARBA" id="ARBA00022448"/>
    </source>
</evidence>
<evidence type="ECO:0000256" key="8">
    <source>
        <dbReference type="ARBA" id="ARBA00022989"/>
    </source>
</evidence>
<keyword evidence="6" id="KW-0812">Transmembrane</keyword>
<name>A0A212IYL9_9BACT</name>
<dbReference type="EMBL" id="FLUP01000001">
    <property type="protein sequence ID" value="SBV92306.1"/>
    <property type="molecule type" value="Genomic_DNA"/>
</dbReference>
<evidence type="ECO:0000256" key="7">
    <source>
        <dbReference type="ARBA" id="ARBA00022927"/>
    </source>
</evidence>
<protein>
    <recommendedName>
        <fullName evidence="11">TonB C-terminal domain-containing protein</fullName>
    </recommendedName>
</protein>
<dbReference type="PANTHER" id="PTHR33446:SF2">
    <property type="entry name" value="PROTEIN TONB"/>
    <property type="match status" value="1"/>
</dbReference>